<protein>
    <submittedName>
        <fullName evidence="3">Uncharacterized protein</fullName>
    </submittedName>
</protein>
<dbReference type="RefSeq" id="WP_307154793.1">
    <property type="nucleotide sequence ID" value="NZ_JAUSUK010000002.1"/>
</dbReference>
<evidence type="ECO:0000313" key="3">
    <source>
        <dbReference type="EMBL" id="MDQ0326638.1"/>
    </source>
</evidence>
<reference evidence="3 4" key="1">
    <citation type="submission" date="2023-07" db="EMBL/GenBank/DDBJ databases">
        <title>Genomic Encyclopedia of Type Strains, Phase IV (KMG-IV): sequencing the most valuable type-strain genomes for metagenomic binning, comparative biology and taxonomic classification.</title>
        <authorList>
            <person name="Goeker M."/>
        </authorList>
    </citation>
    <scope>NUCLEOTIDE SEQUENCE [LARGE SCALE GENOMIC DNA]</scope>
    <source>
        <strain evidence="3 4">DSM 11549</strain>
    </source>
</reference>
<accession>A0ABU0C7Y8</accession>
<feature type="region of interest" description="Disordered" evidence="1">
    <location>
        <begin position="148"/>
        <end position="180"/>
    </location>
</feature>
<keyword evidence="2" id="KW-0732">Signal</keyword>
<feature type="chain" id="PRO_5046942803" evidence="2">
    <location>
        <begin position="21"/>
        <end position="180"/>
    </location>
</feature>
<feature type="signal peptide" evidence="2">
    <location>
        <begin position="1"/>
        <end position="20"/>
    </location>
</feature>
<name>A0ABU0C7Y8_9BRAD</name>
<proteinExistence type="predicted"/>
<dbReference type="EMBL" id="JAUSUK010000002">
    <property type="protein sequence ID" value="MDQ0326638.1"/>
    <property type="molecule type" value="Genomic_DNA"/>
</dbReference>
<comment type="caution">
    <text evidence="3">The sequence shown here is derived from an EMBL/GenBank/DDBJ whole genome shotgun (WGS) entry which is preliminary data.</text>
</comment>
<gene>
    <name evidence="3" type="ORF">J2R99_002507</name>
</gene>
<dbReference type="Proteomes" id="UP001230253">
    <property type="component" value="Unassembled WGS sequence"/>
</dbReference>
<sequence length="180" mass="19438">MRAAIFVLVLTVIAPTAAQAQVPALETDGTVVYTTTNRQTRLGDGRRLTTIVQKGIVKDKKEASPLHLSAQDCVGTLYTAEGEAPFGAGICTTIDHDRDLWWLSWTSDGERGGEWAAIDGTGKYRGLSGGGTIRYILNLKDRTALEYTGSLTLKPRPRPSPSAAETSSPPPDTNNDERQH</sequence>
<evidence type="ECO:0000256" key="1">
    <source>
        <dbReference type="SAM" id="MobiDB-lite"/>
    </source>
</evidence>
<evidence type="ECO:0000256" key="2">
    <source>
        <dbReference type="SAM" id="SignalP"/>
    </source>
</evidence>
<evidence type="ECO:0000313" key="4">
    <source>
        <dbReference type="Proteomes" id="UP001230253"/>
    </source>
</evidence>
<organism evidence="3 4">
    <name type="scientific">Rhodopseudomonas julia</name>
    <dbReference type="NCBI Taxonomy" id="200617"/>
    <lineage>
        <taxon>Bacteria</taxon>
        <taxon>Pseudomonadati</taxon>
        <taxon>Pseudomonadota</taxon>
        <taxon>Alphaproteobacteria</taxon>
        <taxon>Hyphomicrobiales</taxon>
        <taxon>Nitrobacteraceae</taxon>
        <taxon>Rhodopseudomonas</taxon>
    </lineage>
</organism>
<keyword evidence="4" id="KW-1185">Reference proteome</keyword>